<feature type="signal peptide" evidence="6">
    <location>
        <begin position="1"/>
        <end position="20"/>
    </location>
</feature>
<dbReference type="InterPro" id="IPR036737">
    <property type="entry name" value="OmpA-like_sf"/>
</dbReference>
<evidence type="ECO:0000256" key="6">
    <source>
        <dbReference type="SAM" id="SignalP"/>
    </source>
</evidence>
<evidence type="ECO:0000256" key="1">
    <source>
        <dbReference type="ARBA" id="ARBA00004442"/>
    </source>
</evidence>
<organism evidence="8 9">
    <name type="scientific">Acinetobacter shaoyimingii</name>
    <dbReference type="NCBI Taxonomy" id="2715164"/>
    <lineage>
        <taxon>Bacteria</taxon>
        <taxon>Pseudomonadati</taxon>
        <taxon>Pseudomonadota</taxon>
        <taxon>Gammaproteobacteria</taxon>
        <taxon>Moraxellales</taxon>
        <taxon>Moraxellaceae</taxon>
        <taxon>Acinetobacter</taxon>
    </lineage>
</organism>
<dbReference type="InterPro" id="IPR006665">
    <property type="entry name" value="OmpA-like"/>
</dbReference>
<dbReference type="PANTHER" id="PTHR30329">
    <property type="entry name" value="STATOR ELEMENT OF FLAGELLAR MOTOR COMPLEX"/>
    <property type="match status" value="1"/>
</dbReference>
<keyword evidence="2 4" id="KW-0472">Membrane</keyword>
<sequence length="337" mass="37130">MKIKSLLILSLSSFCLISCAKEKPAPVDTHTSSEAVVASQPAVEEIDTTEFKVDTLPTIAVDSSAYPFIQLPTMYKAQDEETIEFEKFYFGINGKPTALEGKLYTFGITTQNSETKFSDTLMIRSFQEQMQKLGAKKLNDQEVEYKLYEVIPDYVEKSFTNIGLPTHTYGFKTKDGKNYVIQLGLNGPAIAVMEVKPFDIETQAIVPSSTSASTNSKDLAKSIADTGKATVHINFAVNDAKIEASSQSVIDEISKLLHDNKDLKIEIHGHTDNTGNAQNNLKLSEKRAQSVRAALIEKSIPADRLQAKGFGQNQPVASNDTEDGKAQNRRVELIKIN</sequence>
<dbReference type="RefSeq" id="WP_166222599.1">
    <property type="nucleotide sequence ID" value="NZ_CP049801.1"/>
</dbReference>
<evidence type="ECO:0000256" key="4">
    <source>
        <dbReference type="PROSITE-ProRule" id="PRU00473"/>
    </source>
</evidence>
<dbReference type="SUPFAM" id="SSF103088">
    <property type="entry name" value="OmpA-like"/>
    <property type="match status" value="1"/>
</dbReference>
<feature type="region of interest" description="Disordered" evidence="5">
    <location>
        <begin position="308"/>
        <end position="327"/>
    </location>
</feature>
<keyword evidence="6" id="KW-0732">Signal</keyword>
<dbReference type="KEGG" id="asha:G8E00_05790"/>
<evidence type="ECO:0000256" key="3">
    <source>
        <dbReference type="ARBA" id="ARBA00023237"/>
    </source>
</evidence>
<dbReference type="PROSITE" id="PS51123">
    <property type="entry name" value="OMPA_2"/>
    <property type="match status" value="1"/>
</dbReference>
<keyword evidence="3" id="KW-0998">Cell outer membrane</keyword>
<reference evidence="8 9" key="1">
    <citation type="submission" date="2020-03" db="EMBL/GenBank/DDBJ databases">
        <authorList>
            <person name="Zhu W."/>
        </authorList>
    </citation>
    <scope>NUCLEOTIDE SEQUENCE [LARGE SCALE GENOMIC DNA]</scope>
    <source>
        <strain evidence="8 9">323-1</strain>
    </source>
</reference>
<gene>
    <name evidence="8" type="ORF">G8E00_05790</name>
</gene>
<feature type="chain" id="PRO_5026319057" evidence="6">
    <location>
        <begin position="21"/>
        <end position="337"/>
    </location>
</feature>
<dbReference type="Gene3D" id="3.30.1330.60">
    <property type="entry name" value="OmpA-like domain"/>
    <property type="match status" value="1"/>
</dbReference>
<evidence type="ECO:0000256" key="5">
    <source>
        <dbReference type="SAM" id="MobiDB-lite"/>
    </source>
</evidence>
<proteinExistence type="predicted"/>
<dbReference type="CDD" id="cd07185">
    <property type="entry name" value="OmpA_C-like"/>
    <property type="match status" value="1"/>
</dbReference>
<dbReference type="AlphaFoldDB" id="A0A6G8RUC2"/>
<dbReference type="Pfam" id="PF00691">
    <property type="entry name" value="OmpA"/>
    <property type="match status" value="1"/>
</dbReference>
<evidence type="ECO:0000256" key="2">
    <source>
        <dbReference type="ARBA" id="ARBA00023136"/>
    </source>
</evidence>
<evidence type="ECO:0000313" key="8">
    <source>
        <dbReference type="EMBL" id="QIO05495.1"/>
    </source>
</evidence>
<comment type="subcellular location">
    <subcellularLocation>
        <location evidence="1">Cell outer membrane</location>
    </subcellularLocation>
</comment>
<evidence type="ECO:0000313" key="9">
    <source>
        <dbReference type="Proteomes" id="UP000502297"/>
    </source>
</evidence>
<dbReference type="PANTHER" id="PTHR30329:SF21">
    <property type="entry name" value="LIPOPROTEIN YIAD-RELATED"/>
    <property type="match status" value="1"/>
</dbReference>
<accession>A0A6G8RUC2</accession>
<dbReference type="PRINTS" id="PR01021">
    <property type="entry name" value="OMPADOMAIN"/>
</dbReference>
<dbReference type="InterPro" id="IPR050330">
    <property type="entry name" value="Bact_OuterMem_StrucFunc"/>
</dbReference>
<dbReference type="InterPro" id="IPR006664">
    <property type="entry name" value="OMP_bac"/>
</dbReference>
<dbReference type="GO" id="GO:0009279">
    <property type="term" value="C:cell outer membrane"/>
    <property type="evidence" value="ECO:0007669"/>
    <property type="project" value="UniProtKB-SubCell"/>
</dbReference>
<evidence type="ECO:0000259" key="7">
    <source>
        <dbReference type="PROSITE" id="PS51123"/>
    </source>
</evidence>
<feature type="domain" description="OmpA-like" evidence="7">
    <location>
        <begin position="222"/>
        <end position="337"/>
    </location>
</feature>
<dbReference type="Proteomes" id="UP000502297">
    <property type="component" value="Chromosome"/>
</dbReference>
<keyword evidence="9" id="KW-1185">Reference proteome</keyword>
<dbReference type="EMBL" id="CP049801">
    <property type="protein sequence ID" value="QIO05495.1"/>
    <property type="molecule type" value="Genomic_DNA"/>
</dbReference>
<name>A0A6G8RUC2_9GAMM</name>
<protein>
    <submittedName>
        <fullName evidence="8">OmpA family protein</fullName>
    </submittedName>
</protein>